<keyword evidence="1" id="KW-0812">Transmembrane</keyword>
<evidence type="ECO:0000313" key="4">
    <source>
        <dbReference type="Proteomes" id="UP000664731"/>
    </source>
</evidence>
<name>A0A939GX32_9BURK</name>
<keyword evidence="1" id="KW-1133">Transmembrane helix</keyword>
<accession>A0A939GX32</accession>
<dbReference type="Proteomes" id="UP000664731">
    <property type="component" value="Unassembled WGS sequence"/>
</dbReference>
<dbReference type="InterPro" id="IPR058208">
    <property type="entry name" value="PACE"/>
</dbReference>
<gene>
    <name evidence="3" type="ORF">J1777_03180</name>
</gene>
<protein>
    <submittedName>
        <fullName evidence="3">PACE efflux transporter</fullName>
    </submittedName>
</protein>
<keyword evidence="1" id="KW-0472">Membrane</keyword>
<evidence type="ECO:0000256" key="1">
    <source>
        <dbReference type="SAM" id="Phobius"/>
    </source>
</evidence>
<keyword evidence="4" id="KW-1185">Reference proteome</keyword>
<feature type="transmembrane region" description="Helical" evidence="1">
    <location>
        <begin position="98"/>
        <end position="117"/>
    </location>
</feature>
<dbReference type="NCBIfam" id="NF033664">
    <property type="entry name" value="PACE_transport"/>
    <property type="match status" value="1"/>
</dbReference>
<feature type="transmembrane region" description="Helical" evidence="1">
    <location>
        <begin position="129"/>
        <end position="146"/>
    </location>
</feature>
<organism evidence="3 4">
    <name type="scientific">Comamonas denitrificans</name>
    <dbReference type="NCBI Taxonomy" id="117506"/>
    <lineage>
        <taxon>Bacteria</taxon>
        <taxon>Pseudomonadati</taxon>
        <taxon>Pseudomonadota</taxon>
        <taxon>Betaproteobacteria</taxon>
        <taxon>Burkholderiales</taxon>
        <taxon>Comamonadaceae</taxon>
        <taxon>Comamonas</taxon>
    </lineage>
</organism>
<dbReference type="RefSeq" id="WP_207574384.1">
    <property type="nucleotide sequence ID" value="NZ_JAFNME010000004.1"/>
</dbReference>
<dbReference type="EMBL" id="JAFNME010000004">
    <property type="protein sequence ID" value="MBO1248842.1"/>
    <property type="molecule type" value="Genomic_DNA"/>
</dbReference>
<reference evidence="3" key="1">
    <citation type="submission" date="2021-03" db="EMBL/GenBank/DDBJ databases">
        <title>Comamonas denitrificans.</title>
        <authorList>
            <person name="Finster K."/>
        </authorList>
    </citation>
    <scope>NUCLEOTIDE SEQUENCE</scope>
    <source>
        <strain evidence="3">MM2021_4</strain>
    </source>
</reference>
<feature type="domain" description="Chlorhexidine efflux transporter" evidence="2">
    <location>
        <begin position="89"/>
        <end position="151"/>
    </location>
</feature>
<proteinExistence type="predicted"/>
<comment type="caution">
    <text evidence="3">The sequence shown here is derived from an EMBL/GenBank/DDBJ whole genome shotgun (WGS) entry which is preliminary data.</text>
</comment>
<evidence type="ECO:0000259" key="2">
    <source>
        <dbReference type="Pfam" id="PF05232"/>
    </source>
</evidence>
<evidence type="ECO:0000313" key="3">
    <source>
        <dbReference type="EMBL" id="MBO1248842.1"/>
    </source>
</evidence>
<dbReference type="Pfam" id="PF05232">
    <property type="entry name" value="BTP"/>
    <property type="match status" value="2"/>
</dbReference>
<dbReference type="AlphaFoldDB" id="A0A939GX32"/>
<sequence>MNSSASSSLNPVAPKKITGLQGPWRRVLFVGLYELIAIVCASGLFMLIGQQPGESGAMAVAASVIAMSWNVTFNHWFERWELRQTVKGRSLKRRIAHALGFEGGLGAILIPVMAWWFGISLWEATVMEAGMLAFFLVYTYGFNWAFDRIFGLPAAAQG</sequence>
<feature type="transmembrane region" description="Helical" evidence="1">
    <location>
        <begin position="55"/>
        <end position="77"/>
    </location>
</feature>
<feature type="transmembrane region" description="Helical" evidence="1">
    <location>
        <begin position="27"/>
        <end position="49"/>
    </location>
</feature>
<dbReference type="InterPro" id="IPR007896">
    <property type="entry name" value="BTP_bacteria"/>
</dbReference>
<feature type="domain" description="Chlorhexidine efflux transporter" evidence="2">
    <location>
        <begin position="22"/>
        <end position="83"/>
    </location>
</feature>